<dbReference type="PANTHER" id="PTHR45651">
    <property type="entry name" value="CYCLIC NUCLEOTIDE-GATED ION CHANNEL 15-RELATED-RELATED"/>
    <property type="match status" value="1"/>
</dbReference>
<reference evidence="3" key="2">
    <citation type="submission" date="2015-06" db="UniProtKB">
        <authorList>
            <consortium name="EnsemblPlants"/>
        </authorList>
    </citation>
    <scope>IDENTIFICATION</scope>
    <source>
        <strain evidence="3">DM1-3 516 R44</strain>
    </source>
</reference>
<name>M1BIZ2_SOLTU</name>
<dbReference type="ExpressionAtlas" id="M1BIZ2">
    <property type="expression patterns" value="baseline and differential"/>
</dbReference>
<evidence type="ECO:0000256" key="2">
    <source>
        <dbReference type="SAM" id="Phobius"/>
    </source>
</evidence>
<reference evidence="4" key="1">
    <citation type="journal article" date="2011" name="Nature">
        <title>Genome sequence and analysis of the tuber crop potato.</title>
        <authorList>
            <consortium name="The Potato Genome Sequencing Consortium"/>
        </authorList>
    </citation>
    <scope>NUCLEOTIDE SEQUENCE [LARGE SCALE GENOMIC DNA]</scope>
    <source>
        <strain evidence="4">cv. DM1-3 516 R44</strain>
    </source>
</reference>
<dbReference type="Gramene" id="PGSC0003DMT400046350">
    <property type="protein sequence ID" value="PGSC0003DMT400046350"/>
    <property type="gene ID" value="PGSC0003DMG401017989"/>
</dbReference>
<dbReference type="GO" id="GO:0034220">
    <property type="term" value="P:monoatomic ion transmembrane transport"/>
    <property type="evidence" value="ECO:0007669"/>
    <property type="project" value="UniProtKB-KW"/>
</dbReference>
<evidence type="ECO:0000256" key="1">
    <source>
        <dbReference type="ARBA" id="ARBA00023303"/>
    </source>
</evidence>
<keyword evidence="2" id="KW-1133">Transmembrane helix</keyword>
<protein>
    <submittedName>
        <fullName evidence="3">Cyclic nucleotide-gated ion channel 1</fullName>
    </submittedName>
</protein>
<dbReference type="PANTHER" id="PTHR45651:SF76">
    <property type="entry name" value="CYCLIC NUCLEOTIDE-GATED ION CHANNEL 1-LIKE"/>
    <property type="match status" value="1"/>
</dbReference>
<sequence>MNPKQDKYVRFEDWKSEQSSFSIDHKSSSNIRPFHVRKPSVASNKIVLNPHSRILQKWNKVCILVCAFAVSLDPLFLYIPVIDNKNKCLDLDKKLKNTACVLHSITDIFSIIHIILKFRTAVIAPYSRVYGNTLIDDSSAIAKRYFVILFQH</sequence>
<keyword evidence="4" id="KW-1185">Reference proteome</keyword>
<dbReference type="EnsemblPlants" id="PGSC0003DMT400046350">
    <property type="protein sequence ID" value="PGSC0003DMT400046350"/>
    <property type="gene ID" value="PGSC0003DMG401017989"/>
</dbReference>
<dbReference type="InParanoid" id="M1BIZ2"/>
<keyword evidence="2" id="KW-0812">Transmembrane</keyword>
<keyword evidence="1" id="KW-0407">Ion channel</keyword>
<dbReference type="Proteomes" id="UP000011115">
    <property type="component" value="Unassembled WGS sequence"/>
</dbReference>
<dbReference type="AlphaFoldDB" id="M1BIZ2"/>
<evidence type="ECO:0000313" key="3">
    <source>
        <dbReference type="EnsemblPlants" id="PGSC0003DMT400046350"/>
    </source>
</evidence>
<proteinExistence type="predicted"/>
<dbReference type="eggNOG" id="KOG0498">
    <property type="taxonomic scope" value="Eukaryota"/>
</dbReference>
<keyword evidence="1" id="KW-0406">Ion transport</keyword>
<keyword evidence="1" id="KW-0813">Transport</keyword>
<accession>M1BIZ2</accession>
<organism evidence="3 4">
    <name type="scientific">Solanum tuberosum</name>
    <name type="common">Potato</name>
    <dbReference type="NCBI Taxonomy" id="4113"/>
    <lineage>
        <taxon>Eukaryota</taxon>
        <taxon>Viridiplantae</taxon>
        <taxon>Streptophyta</taxon>
        <taxon>Embryophyta</taxon>
        <taxon>Tracheophyta</taxon>
        <taxon>Spermatophyta</taxon>
        <taxon>Magnoliopsida</taxon>
        <taxon>eudicotyledons</taxon>
        <taxon>Gunneridae</taxon>
        <taxon>Pentapetalae</taxon>
        <taxon>asterids</taxon>
        <taxon>lamiids</taxon>
        <taxon>Solanales</taxon>
        <taxon>Solanaceae</taxon>
        <taxon>Solanoideae</taxon>
        <taxon>Solaneae</taxon>
        <taxon>Solanum</taxon>
    </lineage>
</organism>
<keyword evidence="2" id="KW-0472">Membrane</keyword>
<dbReference type="GO" id="GO:0016020">
    <property type="term" value="C:membrane"/>
    <property type="evidence" value="ECO:0007669"/>
    <property type="project" value="UniProtKB-SubCell"/>
</dbReference>
<evidence type="ECO:0000313" key="4">
    <source>
        <dbReference type="Proteomes" id="UP000011115"/>
    </source>
</evidence>
<dbReference type="PaxDb" id="4113-PGSC0003DMT400046350"/>
<feature type="transmembrane region" description="Helical" evidence="2">
    <location>
        <begin position="61"/>
        <end position="81"/>
    </location>
</feature>
<dbReference type="HOGENOM" id="CLU_1752953_0_0_1"/>
<feature type="transmembrane region" description="Helical" evidence="2">
    <location>
        <begin position="101"/>
        <end position="118"/>
    </location>
</feature>